<dbReference type="EMBL" id="MU864358">
    <property type="protein sequence ID" value="KAK4191576.1"/>
    <property type="molecule type" value="Genomic_DNA"/>
</dbReference>
<keyword evidence="1" id="KW-0812">Transmembrane</keyword>
<organism evidence="2 3">
    <name type="scientific">Podospora australis</name>
    <dbReference type="NCBI Taxonomy" id="1536484"/>
    <lineage>
        <taxon>Eukaryota</taxon>
        <taxon>Fungi</taxon>
        <taxon>Dikarya</taxon>
        <taxon>Ascomycota</taxon>
        <taxon>Pezizomycotina</taxon>
        <taxon>Sordariomycetes</taxon>
        <taxon>Sordariomycetidae</taxon>
        <taxon>Sordariales</taxon>
        <taxon>Podosporaceae</taxon>
        <taxon>Podospora</taxon>
    </lineage>
</organism>
<evidence type="ECO:0000313" key="2">
    <source>
        <dbReference type="EMBL" id="KAK4191576.1"/>
    </source>
</evidence>
<protein>
    <submittedName>
        <fullName evidence="2">Uncharacterized protein</fullName>
    </submittedName>
</protein>
<accession>A0AAN6X0V0</accession>
<evidence type="ECO:0000313" key="3">
    <source>
        <dbReference type="Proteomes" id="UP001302126"/>
    </source>
</evidence>
<dbReference type="AlphaFoldDB" id="A0AAN6X0V0"/>
<reference evidence="2" key="1">
    <citation type="journal article" date="2023" name="Mol. Phylogenet. Evol.">
        <title>Genome-scale phylogeny and comparative genomics of the fungal order Sordariales.</title>
        <authorList>
            <person name="Hensen N."/>
            <person name="Bonometti L."/>
            <person name="Westerberg I."/>
            <person name="Brannstrom I.O."/>
            <person name="Guillou S."/>
            <person name="Cros-Aarteil S."/>
            <person name="Calhoun S."/>
            <person name="Haridas S."/>
            <person name="Kuo A."/>
            <person name="Mondo S."/>
            <person name="Pangilinan J."/>
            <person name="Riley R."/>
            <person name="LaButti K."/>
            <person name="Andreopoulos B."/>
            <person name="Lipzen A."/>
            <person name="Chen C."/>
            <person name="Yan M."/>
            <person name="Daum C."/>
            <person name="Ng V."/>
            <person name="Clum A."/>
            <person name="Steindorff A."/>
            <person name="Ohm R.A."/>
            <person name="Martin F."/>
            <person name="Silar P."/>
            <person name="Natvig D.O."/>
            <person name="Lalanne C."/>
            <person name="Gautier V."/>
            <person name="Ament-Velasquez S.L."/>
            <person name="Kruys A."/>
            <person name="Hutchinson M.I."/>
            <person name="Powell A.J."/>
            <person name="Barry K."/>
            <person name="Miller A.N."/>
            <person name="Grigoriev I.V."/>
            <person name="Debuchy R."/>
            <person name="Gladieux P."/>
            <person name="Hiltunen Thoren M."/>
            <person name="Johannesson H."/>
        </authorList>
    </citation>
    <scope>NUCLEOTIDE SEQUENCE</scope>
    <source>
        <strain evidence="2">PSN309</strain>
    </source>
</reference>
<keyword evidence="3" id="KW-1185">Reference proteome</keyword>
<name>A0AAN6X0V0_9PEZI</name>
<reference evidence="2" key="2">
    <citation type="submission" date="2023-05" db="EMBL/GenBank/DDBJ databases">
        <authorList>
            <consortium name="Lawrence Berkeley National Laboratory"/>
            <person name="Steindorff A."/>
            <person name="Hensen N."/>
            <person name="Bonometti L."/>
            <person name="Westerberg I."/>
            <person name="Brannstrom I.O."/>
            <person name="Guillou S."/>
            <person name="Cros-Aarteil S."/>
            <person name="Calhoun S."/>
            <person name="Haridas S."/>
            <person name="Kuo A."/>
            <person name="Mondo S."/>
            <person name="Pangilinan J."/>
            <person name="Riley R."/>
            <person name="Labutti K."/>
            <person name="Andreopoulos B."/>
            <person name="Lipzen A."/>
            <person name="Chen C."/>
            <person name="Yanf M."/>
            <person name="Daum C."/>
            <person name="Ng V."/>
            <person name="Clum A."/>
            <person name="Ohm R."/>
            <person name="Martin F."/>
            <person name="Silar P."/>
            <person name="Natvig D."/>
            <person name="Lalanne C."/>
            <person name="Gautier V."/>
            <person name="Ament-Velasquez S.L."/>
            <person name="Kruys A."/>
            <person name="Hutchinson M.I."/>
            <person name="Powell A.J."/>
            <person name="Barry K."/>
            <person name="Miller A.N."/>
            <person name="Grigoriev I.V."/>
            <person name="Debuchy R."/>
            <person name="Gladieux P."/>
            <person name="Thoren M.H."/>
            <person name="Johannesson H."/>
        </authorList>
    </citation>
    <scope>NUCLEOTIDE SEQUENCE</scope>
    <source>
        <strain evidence="2">PSN309</strain>
    </source>
</reference>
<sequence>MLAAFNCLGGIFWGTGLITNLEYLGGGRPFSTSSQNEQGVLFLLGIQFVGVFTAHGAGFIALERGVLLLQNRQKIPVTVSIIISIYPIPGIPSTLPTIGGGLGFAGGVVSIGIMAR</sequence>
<feature type="transmembrane region" description="Helical" evidence="1">
    <location>
        <begin position="40"/>
        <end position="62"/>
    </location>
</feature>
<comment type="caution">
    <text evidence="2">The sequence shown here is derived from an EMBL/GenBank/DDBJ whole genome shotgun (WGS) entry which is preliminary data.</text>
</comment>
<proteinExistence type="predicted"/>
<keyword evidence="1" id="KW-0472">Membrane</keyword>
<keyword evidence="1" id="KW-1133">Transmembrane helix</keyword>
<gene>
    <name evidence="2" type="ORF">QBC35DRAFT_486480</name>
</gene>
<evidence type="ECO:0000256" key="1">
    <source>
        <dbReference type="SAM" id="Phobius"/>
    </source>
</evidence>
<dbReference type="Proteomes" id="UP001302126">
    <property type="component" value="Unassembled WGS sequence"/>
</dbReference>